<evidence type="ECO:0000313" key="4">
    <source>
        <dbReference type="EMBL" id="MBR7833802.1"/>
    </source>
</evidence>
<dbReference type="RefSeq" id="WP_212528323.1">
    <property type="nucleotide sequence ID" value="NZ_JAGSOG010000040.1"/>
</dbReference>
<dbReference type="Pfam" id="PF12951">
    <property type="entry name" value="PATR"/>
    <property type="match status" value="1"/>
</dbReference>
<comment type="caution">
    <text evidence="4">The sequence shown here is derived from an EMBL/GenBank/DDBJ whole genome shotgun (WGS) entry which is preliminary data.</text>
</comment>
<organism evidence="4 5">
    <name type="scientific">Actinospica durhamensis</name>
    <dbReference type="NCBI Taxonomy" id="1508375"/>
    <lineage>
        <taxon>Bacteria</taxon>
        <taxon>Bacillati</taxon>
        <taxon>Actinomycetota</taxon>
        <taxon>Actinomycetes</taxon>
        <taxon>Catenulisporales</taxon>
        <taxon>Actinospicaceae</taxon>
        <taxon>Actinospica</taxon>
    </lineage>
</organism>
<dbReference type="InterPro" id="IPR006311">
    <property type="entry name" value="TAT_signal"/>
</dbReference>
<reference evidence="4" key="1">
    <citation type="submission" date="2021-04" db="EMBL/GenBank/DDBJ databases">
        <title>Genome based classification of Actinospica acidithermotolerans sp. nov., an actinobacterium isolated from an Indonesian hot spring.</title>
        <authorList>
            <person name="Kusuma A.B."/>
            <person name="Putra K.E."/>
            <person name="Nafisah S."/>
            <person name="Loh J."/>
            <person name="Nouioui I."/>
            <person name="Goodfellow M."/>
        </authorList>
    </citation>
    <scope>NUCLEOTIDE SEQUENCE</scope>
    <source>
        <strain evidence="4">CSCA 57</strain>
    </source>
</reference>
<dbReference type="InterPro" id="IPR013425">
    <property type="entry name" value="Autotrns_rpt"/>
</dbReference>
<proteinExistence type="predicted"/>
<keyword evidence="5" id="KW-1185">Reference proteome</keyword>
<dbReference type="InterPro" id="IPR011050">
    <property type="entry name" value="Pectin_lyase_fold/virulence"/>
</dbReference>
<dbReference type="Proteomes" id="UP000675781">
    <property type="component" value="Unassembled WGS sequence"/>
</dbReference>
<evidence type="ECO:0000256" key="1">
    <source>
        <dbReference type="ARBA" id="ARBA00022729"/>
    </source>
</evidence>
<dbReference type="EMBL" id="JAGSOG010000040">
    <property type="protein sequence ID" value="MBR7833802.1"/>
    <property type="molecule type" value="Genomic_DNA"/>
</dbReference>
<dbReference type="AlphaFoldDB" id="A0A941IQ43"/>
<dbReference type="InterPro" id="IPR000326">
    <property type="entry name" value="PAP2/HPO"/>
</dbReference>
<evidence type="ECO:0000313" key="5">
    <source>
        <dbReference type="Proteomes" id="UP000675781"/>
    </source>
</evidence>
<evidence type="ECO:0000256" key="2">
    <source>
        <dbReference type="SAM" id="SignalP"/>
    </source>
</evidence>
<dbReference type="SUPFAM" id="SSF48317">
    <property type="entry name" value="Acid phosphatase/Vanadium-dependent haloperoxidase"/>
    <property type="match status" value="1"/>
</dbReference>
<dbReference type="InterPro" id="IPR036938">
    <property type="entry name" value="PAP2/HPO_sf"/>
</dbReference>
<keyword evidence="1 2" id="KW-0732">Signal</keyword>
<dbReference type="Pfam" id="PF01569">
    <property type="entry name" value="PAP2"/>
    <property type="match status" value="1"/>
</dbReference>
<gene>
    <name evidence="4" type="ORF">KDL01_11030</name>
</gene>
<dbReference type="NCBIfam" id="TIGR02601">
    <property type="entry name" value="autotrns_rpt"/>
    <property type="match status" value="1"/>
</dbReference>
<sequence>MTSSSSTAFSRRGFLAASAALPVALYAAPSASAATGSPLGSSAASASERSLADTVTGLPFVESYQTNLSANLTAATNAAVRALDGMATAWQTGTAWNNGTVLLPDYLRANMRLSARITAARTEAQAKEAFVFDRQDQSYAMITGLGPLAELYKSGALAVTSITSAPDGTPATTISDAVPVGAPAGSATGPGSPSSQLGLVVQLEQTLRGNYASGNPSKAAYNYPRPWRMNEESEVVDTGAVDAYGFPVYETDVTVCPQLLLQRSATPASDGGFPSGHTNAFTLAGIAYAYAVPERFQELIARASYCAHTRIVAGMHSPNDVIGGRVLGTALAAATLYDPANAELKAAARAQALAYFEAQTGTDADTLFAYAHSQGTDQDPYADREANAALVAAHLTYGLPTQGSDKPATPYQVPLGAEVLLETRQPYLTAQQRRDVLASTAIEARNVMLDGFEQWGRINLFAAADGYGAFAQDVTVTMDSSQGGFGAADAWRNDIGGRGGLTKQGSGTLTLTGANSYAGGTLIAGGTLVAAGAQALGTGDVEVSGATLGVSLAAKGCQGGLTVHGRLTLDSGAALALTLDPESPPRIGSTAQVITARQVRGWFSAVTTNVAGIGAVPVQTAQGVAVRFVKG</sequence>
<dbReference type="SUPFAM" id="SSF51126">
    <property type="entry name" value="Pectin lyase-like"/>
    <property type="match status" value="1"/>
</dbReference>
<protein>
    <submittedName>
        <fullName evidence="4">Phosphatase PAP2 family protein</fullName>
    </submittedName>
</protein>
<evidence type="ECO:0000259" key="3">
    <source>
        <dbReference type="SMART" id="SM00014"/>
    </source>
</evidence>
<feature type="chain" id="PRO_5036876212" evidence="2">
    <location>
        <begin position="34"/>
        <end position="631"/>
    </location>
</feature>
<name>A0A941IQ43_9ACTN</name>
<feature type="domain" description="Phosphatidic acid phosphatase type 2/haloperoxidase" evidence="3">
    <location>
        <begin position="197"/>
        <end position="336"/>
    </location>
</feature>
<accession>A0A941IQ43</accession>
<feature type="signal peptide" evidence="2">
    <location>
        <begin position="1"/>
        <end position="33"/>
    </location>
</feature>
<dbReference type="PROSITE" id="PS51318">
    <property type="entry name" value="TAT"/>
    <property type="match status" value="1"/>
</dbReference>
<dbReference type="SMART" id="SM00014">
    <property type="entry name" value="acidPPc"/>
    <property type="match status" value="1"/>
</dbReference>
<dbReference type="Gene3D" id="1.20.144.10">
    <property type="entry name" value="Phosphatidic acid phosphatase type 2/haloperoxidase"/>
    <property type="match status" value="1"/>
</dbReference>